<dbReference type="RefSeq" id="WP_195515096.1">
    <property type="nucleotide sequence ID" value="NZ_JACJLL010000098.1"/>
</dbReference>
<organism evidence="1 2">
    <name type="scientific">Clostridium saudiense</name>
    <dbReference type="NCBI Taxonomy" id="1414720"/>
    <lineage>
        <taxon>Bacteria</taxon>
        <taxon>Bacillati</taxon>
        <taxon>Bacillota</taxon>
        <taxon>Clostridia</taxon>
        <taxon>Eubacteriales</taxon>
        <taxon>Clostridiaceae</taxon>
        <taxon>Clostridium</taxon>
    </lineage>
</organism>
<accession>A0ABS2FIU8</accession>
<sequence>MGNKTETIILRLSRNDERKIRDKAIKDNKSITEYIKQICIYKPWIENYEE</sequence>
<protein>
    <recommendedName>
        <fullName evidence="3">CopG family transcriptional regulator</fullName>
    </recommendedName>
</protein>
<dbReference type="EMBL" id="JACJLL010000098">
    <property type="protein sequence ID" value="MBM6820261.1"/>
    <property type="molecule type" value="Genomic_DNA"/>
</dbReference>
<evidence type="ECO:0000313" key="2">
    <source>
        <dbReference type="Proteomes" id="UP000767334"/>
    </source>
</evidence>
<evidence type="ECO:0008006" key="3">
    <source>
        <dbReference type="Google" id="ProtNLM"/>
    </source>
</evidence>
<reference evidence="1 2" key="1">
    <citation type="journal article" date="2021" name="Sci. Rep.">
        <title>The distribution of antibiotic resistance genes in chicken gut microbiota commensals.</title>
        <authorList>
            <person name="Juricova H."/>
            <person name="Matiasovicova J."/>
            <person name="Kubasova T."/>
            <person name="Cejkova D."/>
            <person name="Rychlik I."/>
        </authorList>
    </citation>
    <scope>NUCLEOTIDE SEQUENCE [LARGE SCALE GENOMIC DNA]</scope>
    <source>
        <strain evidence="1 2">An435</strain>
    </source>
</reference>
<evidence type="ECO:0000313" key="1">
    <source>
        <dbReference type="EMBL" id="MBM6820261.1"/>
    </source>
</evidence>
<gene>
    <name evidence="1" type="ORF">H6A19_13095</name>
</gene>
<keyword evidence="2" id="KW-1185">Reference proteome</keyword>
<dbReference type="Proteomes" id="UP000767334">
    <property type="component" value="Unassembled WGS sequence"/>
</dbReference>
<proteinExistence type="predicted"/>
<name>A0ABS2FIU8_9CLOT</name>
<comment type="caution">
    <text evidence="1">The sequence shown here is derived from an EMBL/GenBank/DDBJ whole genome shotgun (WGS) entry which is preliminary data.</text>
</comment>